<dbReference type="PANTHER" id="PTHR10434">
    <property type="entry name" value="1-ACYL-SN-GLYCEROL-3-PHOSPHATE ACYLTRANSFERASE"/>
    <property type="match status" value="1"/>
</dbReference>
<dbReference type="PANTHER" id="PTHR10434:SF15">
    <property type="entry name" value="PHOSPHOLIPID_GLYCEROL ACYLTRANSFERASE DOMAIN-CONTAINING PROTEIN"/>
    <property type="match status" value="1"/>
</dbReference>
<proteinExistence type="predicted"/>
<dbReference type="InterPro" id="IPR002123">
    <property type="entry name" value="Plipid/glycerol_acylTrfase"/>
</dbReference>
<keyword evidence="2" id="KW-0808">Transferase</keyword>
<sequence length="201" mass="22568">MHAHLRVISYFISRILYRIRVTGKQHIPQSGAALLIANHVSYIDALILMGLANRPVRFVMDKSLSELPILKHFFRHAGVIPICSPKQCEKTYNQAFVEVDNALKQGQLVCIFPEGRITKNGAINEFRPGIEQILSTNPVPVVPIALKGLWGSFFSHKGGHAFTHLPKRFWSKLEIKIGNIVDGATTDRTSLQKHVQQLAEQ</sequence>
<name>A0AAV2VJN5_9VIBR</name>
<dbReference type="EMBL" id="CAOF01000036">
    <property type="protein sequence ID" value="CCO44954.1"/>
    <property type="molecule type" value="Genomic_DNA"/>
</dbReference>
<dbReference type="AlphaFoldDB" id="A0AAV2VJN5"/>
<comment type="caution">
    <text evidence="5">The sequence shown here is derived from an EMBL/GenBank/DDBJ whole genome shotgun (WGS) entry which is preliminary data.</text>
</comment>
<organism evidence="5 6">
    <name type="scientific">Vibrio nigripulchritudo SOn1</name>
    <dbReference type="NCBI Taxonomy" id="1238450"/>
    <lineage>
        <taxon>Bacteria</taxon>
        <taxon>Pseudomonadati</taxon>
        <taxon>Pseudomonadota</taxon>
        <taxon>Gammaproteobacteria</taxon>
        <taxon>Vibrionales</taxon>
        <taxon>Vibrionaceae</taxon>
        <taxon>Vibrio</taxon>
    </lineage>
</organism>
<protein>
    <submittedName>
        <fullName evidence="5">Acyltransferase</fullName>
    </submittedName>
</protein>
<keyword evidence="3 5" id="KW-0012">Acyltransferase</keyword>
<evidence type="ECO:0000256" key="2">
    <source>
        <dbReference type="ARBA" id="ARBA00022679"/>
    </source>
</evidence>
<gene>
    <name evidence="5" type="ORF">VIBNISOn1_1300021</name>
</gene>
<dbReference type="GO" id="GO:0006654">
    <property type="term" value="P:phosphatidic acid biosynthetic process"/>
    <property type="evidence" value="ECO:0007669"/>
    <property type="project" value="TreeGrafter"/>
</dbReference>
<evidence type="ECO:0000313" key="6">
    <source>
        <dbReference type="Proteomes" id="UP000018211"/>
    </source>
</evidence>
<evidence type="ECO:0000256" key="3">
    <source>
        <dbReference type="ARBA" id="ARBA00023315"/>
    </source>
</evidence>
<dbReference type="SMART" id="SM00563">
    <property type="entry name" value="PlsC"/>
    <property type="match status" value="1"/>
</dbReference>
<feature type="domain" description="Phospholipid/glycerol acyltransferase" evidence="4">
    <location>
        <begin position="33"/>
        <end position="149"/>
    </location>
</feature>
<dbReference type="GO" id="GO:0003841">
    <property type="term" value="F:1-acylglycerol-3-phosphate O-acyltransferase activity"/>
    <property type="evidence" value="ECO:0007669"/>
    <property type="project" value="TreeGrafter"/>
</dbReference>
<comment type="pathway">
    <text evidence="1">Lipid metabolism.</text>
</comment>
<reference evidence="5 6" key="1">
    <citation type="journal article" date="2013" name="ISME J.">
        <title>Comparative genomics of pathogenic lineages of Vibrio nigripulchritudo identifies virulence-associated traits.</title>
        <authorList>
            <person name="Goudenege D."/>
            <person name="Labreuche Y."/>
            <person name="Krin E."/>
            <person name="Ansquer D."/>
            <person name="Mangenot S."/>
            <person name="Calteau A."/>
            <person name="Medigue C."/>
            <person name="Mazel D."/>
            <person name="Polz M.F."/>
            <person name="Le Roux F."/>
        </authorList>
    </citation>
    <scope>NUCLEOTIDE SEQUENCE [LARGE SCALE GENOMIC DNA]</scope>
    <source>
        <strain evidence="5 6">SOn1</strain>
    </source>
</reference>
<accession>A0AAV2VJN5</accession>
<evidence type="ECO:0000256" key="1">
    <source>
        <dbReference type="ARBA" id="ARBA00005189"/>
    </source>
</evidence>
<dbReference type="CDD" id="cd07989">
    <property type="entry name" value="LPLAT_AGPAT-like"/>
    <property type="match status" value="1"/>
</dbReference>
<evidence type="ECO:0000259" key="4">
    <source>
        <dbReference type="SMART" id="SM00563"/>
    </source>
</evidence>
<dbReference type="Pfam" id="PF01553">
    <property type="entry name" value="Acyltransferase"/>
    <property type="match status" value="1"/>
</dbReference>
<dbReference type="SUPFAM" id="SSF69593">
    <property type="entry name" value="Glycerol-3-phosphate (1)-acyltransferase"/>
    <property type="match status" value="1"/>
</dbReference>
<evidence type="ECO:0000313" key="5">
    <source>
        <dbReference type="EMBL" id="CCO44954.1"/>
    </source>
</evidence>
<dbReference type="Proteomes" id="UP000018211">
    <property type="component" value="Unassembled WGS sequence"/>
</dbReference>